<name>A0A446BHZ2_9PEZI</name>
<proteinExistence type="predicted"/>
<protein>
    <submittedName>
        <fullName evidence="2">Cbf23796-dfba-47d3-a53c-6352ed55b00d</fullName>
    </submittedName>
</protein>
<evidence type="ECO:0000313" key="3">
    <source>
        <dbReference type="Proteomes" id="UP000289323"/>
    </source>
</evidence>
<accession>A0A446BHZ2</accession>
<dbReference type="EMBL" id="OUUZ01000008">
    <property type="protein sequence ID" value="SPQ22114.1"/>
    <property type="molecule type" value="Genomic_DNA"/>
</dbReference>
<dbReference type="AlphaFoldDB" id="A0A446BHZ2"/>
<sequence length="348" mass="38196">MSNDRPAKPRGLRKLLFGDRGVNIRSPAPGRYSSAVCGYWTGLEASNSETIPDEADPYIQALKQLSASHSPALDNLPLRRPAATGASSPTPSGNIPEQVAQISPAEDTAHQGSDGRPQITGRRYHRLADGGVYVEFVGMSAHEHHGHAPTNKERLPENVTAGLEEDALPSASTTAPNLSTEHASGLRPPPLRRVSTGGWKSPEVRAVTDTSGYPREDRHVGPGRMTQSEALHHHHQPHYLQQTPTEDESSSHHPLREPSPAWKLHRRDAWRLDDDEDLPARKTETGCLLHPKHAQKHEGCWGCWAPLIPHRSSSRQPAPVDEGRAGVQRRLRRVGRLGEWRAVSAGTR</sequence>
<feature type="region of interest" description="Disordered" evidence="1">
    <location>
        <begin position="167"/>
        <end position="260"/>
    </location>
</feature>
<evidence type="ECO:0000256" key="1">
    <source>
        <dbReference type="SAM" id="MobiDB-lite"/>
    </source>
</evidence>
<feature type="region of interest" description="Disordered" evidence="1">
    <location>
        <begin position="71"/>
        <end position="122"/>
    </location>
</feature>
<gene>
    <name evidence="2" type="ORF">TT172_LOCUS4533</name>
</gene>
<dbReference type="Proteomes" id="UP000289323">
    <property type="component" value="Unassembled WGS sequence"/>
</dbReference>
<organism evidence="2 3">
    <name type="scientific">Thermothielavioides terrestris</name>
    <dbReference type="NCBI Taxonomy" id="2587410"/>
    <lineage>
        <taxon>Eukaryota</taxon>
        <taxon>Fungi</taxon>
        <taxon>Dikarya</taxon>
        <taxon>Ascomycota</taxon>
        <taxon>Pezizomycotina</taxon>
        <taxon>Sordariomycetes</taxon>
        <taxon>Sordariomycetidae</taxon>
        <taxon>Sordariales</taxon>
        <taxon>Chaetomiaceae</taxon>
        <taxon>Thermothielavioides</taxon>
    </lineage>
</organism>
<feature type="compositionally biased region" description="Polar residues" evidence="1">
    <location>
        <begin position="85"/>
        <end position="95"/>
    </location>
</feature>
<feature type="compositionally biased region" description="Polar residues" evidence="1">
    <location>
        <begin position="170"/>
        <end position="182"/>
    </location>
</feature>
<evidence type="ECO:0000313" key="2">
    <source>
        <dbReference type="EMBL" id="SPQ22114.1"/>
    </source>
</evidence>
<reference evidence="2 3" key="1">
    <citation type="submission" date="2018-04" db="EMBL/GenBank/DDBJ databases">
        <authorList>
            <person name="Huttner S."/>
            <person name="Dainat J."/>
        </authorList>
    </citation>
    <scope>NUCLEOTIDE SEQUENCE [LARGE SCALE GENOMIC DNA]</scope>
</reference>